<dbReference type="Proteomes" id="UP000824112">
    <property type="component" value="Unassembled WGS sequence"/>
</dbReference>
<dbReference type="GO" id="GO:0005975">
    <property type="term" value="P:carbohydrate metabolic process"/>
    <property type="evidence" value="ECO:0007669"/>
    <property type="project" value="InterPro"/>
</dbReference>
<dbReference type="CDD" id="cd08023">
    <property type="entry name" value="GH16_laminarinase_like"/>
    <property type="match status" value="1"/>
</dbReference>
<gene>
    <name evidence="4" type="ORF">IAB03_08500</name>
</gene>
<sequence>MKIYSKKIGILAVLYLYCYSLPAQKTTCPVDKSDYQLVWQDEFDQDGTPNPDFWTYENGFVRNHEAQWYQPQNATIRDGVLVITGKRETKPNPNYRKGAANWQENRENIEYTSASVITKGLKEFQYGYFEIRARIPACRGSWPAIWLLGSTGKYGWPSCGEIDIMEYYPRNGQNLLHANACWGDDNGKSVWDSAHVPYSEFTQQDTEWASCFHVWSMDWTEKYIRLYLDGRLMNEIDLSKTINGKHGQYENPFHKPMYLLLNLAMGSSGGNIQEENLPMRYEIDYVRVYQKK</sequence>
<dbReference type="InterPro" id="IPR050546">
    <property type="entry name" value="Glycosyl_Hydrlase_16"/>
</dbReference>
<dbReference type="Gene3D" id="2.60.120.200">
    <property type="match status" value="1"/>
</dbReference>
<name>A0A9D1M8V9_9BACT</name>
<dbReference type="PANTHER" id="PTHR10963">
    <property type="entry name" value="GLYCOSYL HYDROLASE-RELATED"/>
    <property type="match status" value="1"/>
</dbReference>
<dbReference type="InterPro" id="IPR000757">
    <property type="entry name" value="Beta-glucanase-like"/>
</dbReference>
<proteinExistence type="inferred from homology"/>
<dbReference type="PROSITE" id="PS51762">
    <property type="entry name" value="GH16_2"/>
    <property type="match status" value="1"/>
</dbReference>
<feature type="signal peptide" evidence="2">
    <location>
        <begin position="1"/>
        <end position="25"/>
    </location>
</feature>
<organism evidence="4 5">
    <name type="scientific">Candidatus Gallibacteroides avistercoris</name>
    <dbReference type="NCBI Taxonomy" id="2840833"/>
    <lineage>
        <taxon>Bacteria</taxon>
        <taxon>Pseudomonadati</taxon>
        <taxon>Bacteroidota</taxon>
        <taxon>Bacteroidia</taxon>
        <taxon>Bacteroidales</taxon>
        <taxon>Bacteroidaceae</taxon>
        <taxon>Bacteroidaceae incertae sedis</taxon>
        <taxon>Candidatus Gallibacteroides</taxon>
    </lineage>
</organism>
<comment type="similarity">
    <text evidence="1">Belongs to the glycosyl hydrolase 16 family.</text>
</comment>
<feature type="chain" id="PRO_5038580191" evidence="2">
    <location>
        <begin position="26"/>
        <end position="292"/>
    </location>
</feature>
<dbReference type="PANTHER" id="PTHR10963:SF55">
    <property type="entry name" value="GLYCOSIDE HYDROLASE FAMILY 16 PROTEIN"/>
    <property type="match status" value="1"/>
</dbReference>
<dbReference type="InterPro" id="IPR013320">
    <property type="entry name" value="ConA-like_dom_sf"/>
</dbReference>
<dbReference type="AlphaFoldDB" id="A0A9D1M8V9"/>
<dbReference type="SUPFAM" id="SSF49899">
    <property type="entry name" value="Concanavalin A-like lectins/glucanases"/>
    <property type="match status" value="1"/>
</dbReference>
<dbReference type="GO" id="GO:0004553">
    <property type="term" value="F:hydrolase activity, hydrolyzing O-glycosyl compounds"/>
    <property type="evidence" value="ECO:0007669"/>
    <property type="project" value="InterPro"/>
</dbReference>
<reference evidence="4" key="2">
    <citation type="journal article" date="2021" name="PeerJ">
        <title>Extensive microbial diversity within the chicken gut microbiome revealed by metagenomics and culture.</title>
        <authorList>
            <person name="Gilroy R."/>
            <person name="Ravi A."/>
            <person name="Getino M."/>
            <person name="Pursley I."/>
            <person name="Horton D.L."/>
            <person name="Alikhan N.F."/>
            <person name="Baker D."/>
            <person name="Gharbi K."/>
            <person name="Hall N."/>
            <person name="Watson M."/>
            <person name="Adriaenssens E.M."/>
            <person name="Foster-Nyarko E."/>
            <person name="Jarju S."/>
            <person name="Secka A."/>
            <person name="Antonio M."/>
            <person name="Oren A."/>
            <person name="Chaudhuri R.R."/>
            <person name="La Ragione R."/>
            <person name="Hildebrand F."/>
            <person name="Pallen M.J."/>
        </authorList>
    </citation>
    <scope>NUCLEOTIDE SEQUENCE</scope>
    <source>
        <strain evidence="4">CHK158-818</strain>
    </source>
</reference>
<evidence type="ECO:0000256" key="1">
    <source>
        <dbReference type="ARBA" id="ARBA00006865"/>
    </source>
</evidence>
<comment type="caution">
    <text evidence="4">The sequence shown here is derived from an EMBL/GenBank/DDBJ whole genome shotgun (WGS) entry which is preliminary data.</text>
</comment>
<reference evidence="4" key="1">
    <citation type="submission" date="2020-10" db="EMBL/GenBank/DDBJ databases">
        <authorList>
            <person name="Gilroy R."/>
        </authorList>
    </citation>
    <scope>NUCLEOTIDE SEQUENCE</scope>
    <source>
        <strain evidence="4">CHK158-818</strain>
    </source>
</reference>
<dbReference type="Pfam" id="PF00722">
    <property type="entry name" value="Glyco_hydro_16"/>
    <property type="match status" value="1"/>
</dbReference>
<dbReference type="EMBL" id="DVNA01000192">
    <property type="protein sequence ID" value="HIU55826.1"/>
    <property type="molecule type" value="Genomic_DNA"/>
</dbReference>
<evidence type="ECO:0000259" key="3">
    <source>
        <dbReference type="PROSITE" id="PS51762"/>
    </source>
</evidence>
<evidence type="ECO:0000313" key="4">
    <source>
        <dbReference type="EMBL" id="HIU55826.1"/>
    </source>
</evidence>
<evidence type="ECO:0000313" key="5">
    <source>
        <dbReference type="Proteomes" id="UP000824112"/>
    </source>
</evidence>
<keyword evidence="4" id="KW-0378">Hydrolase</keyword>
<accession>A0A9D1M8V9</accession>
<keyword evidence="2" id="KW-0732">Signal</keyword>
<protein>
    <submittedName>
        <fullName evidence="4">Glycoside hydrolase family 16 protein</fullName>
    </submittedName>
</protein>
<evidence type="ECO:0000256" key="2">
    <source>
        <dbReference type="SAM" id="SignalP"/>
    </source>
</evidence>
<feature type="domain" description="GH16" evidence="3">
    <location>
        <begin position="43"/>
        <end position="292"/>
    </location>
</feature>